<dbReference type="AlphaFoldDB" id="A0A1G5BN43"/>
<reference evidence="1 2" key="1">
    <citation type="submission" date="2016-10" db="EMBL/GenBank/DDBJ databases">
        <authorList>
            <person name="de Groot N.N."/>
        </authorList>
    </citation>
    <scope>NUCLEOTIDE SEQUENCE [LARGE SCALE GENOMIC DNA]</scope>
    <source>
        <strain evidence="1 2">DSM 18978</strain>
    </source>
</reference>
<evidence type="ECO:0000313" key="2">
    <source>
        <dbReference type="Proteomes" id="UP000198636"/>
    </source>
</evidence>
<name>A0A1G5BN43_9FIRM</name>
<dbReference type="STRING" id="1120976.SAMN03080606_00471"/>
<accession>A0A1G5BN43</accession>
<dbReference type="EMBL" id="FMUS01000002">
    <property type="protein sequence ID" value="SCX91598.1"/>
    <property type="molecule type" value="Genomic_DNA"/>
</dbReference>
<dbReference type="RefSeq" id="WP_091539534.1">
    <property type="nucleotide sequence ID" value="NZ_FMUS01000002.1"/>
</dbReference>
<dbReference type="InterPro" id="IPR056298">
    <property type="entry name" value="AlkZ-rel"/>
</dbReference>
<dbReference type="OrthoDB" id="1067148at2"/>
<protein>
    <submittedName>
        <fullName evidence="1">Uncharacterized protein</fullName>
    </submittedName>
</protein>
<proteinExistence type="predicted"/>
<dbReference type="Pfam" id="PF24741">
    <property type="entry name" value="AlkZ-rel"/>
    <property type="match status" value="1"/>
</dbReference>
<evidence type="ECO:0000313" key="1">
    <source>
        <dbReference type="EMBL" id="SCX91598.1"/>
    </source>
</evidence>
<dbReference type="Proteomes" id="UP000198636">
    <property type="component" value="Unassembled WGS sequence"/>
</dbReference>
<sequence>MNKDYISTRISEYSEFISMVKDIGFMTLSNNRIDFPCLSDLTNQEEWHTGLSTDPWLWRVSIEKDRKAAYGKLFDKKPGFISLEWYPKFLAAKRSGRNFSEIYSAGLISNYAKQIYDLFEDDTILAVHEIKSLGGFTKDLNSKYEAAMCELQMWMFITVKGSKQKISAKGEPYGWPSTAYSTVEAWAGDKIMEESNNIKPKDAMEEIFQRIREISPDIEPKKIKRFLNF</sequence>
<organism evidence="1 2">
    <name type="scientific">Alkaliphilus peptidifermentans DSM 18978</name>
    <dbReference type="NCBI Taxonomy" id="1120976"/>
    <lineage>
        <taxon>Bacteria</taxon>
        <taxon>Bacillati</taxon>
        <taxon>Bacillota</taxon>
        <taxon>Clostridia</taxon>
        <taxon>Peptostreptococcales</taxon>
        <taxon>Natronincolaceae</taxon>
        <taxon>Alkaliphilus</taxon>
    </lineage>
</organism>
<keyword evidence="2" id="KW-1185">Reference proteome</keyword>
<gene>
    <name evidence="1" type="ORF">SAMN03080606_00471</name>
</gene>